<feature type="compositionally biased region" description="Polar residues" evidence="6">
    <location>
        <begin position="326"/>
        <end position="347"/>
    </location>
</feature>
<evidence type="ECO:0000256" key="5">
    <source>
        <dbReference type="ARBA" id="ARBA00023136"/>
    </source>
</evidence>
<dbReference type="AlphaFoldDB" id="A0AAP0G341"/>
<dbReference type="CDD" id="cd14231">
    <property type="entry name" value="GAT_GGA-like_plant"/>
    <property type="match status" value="1"/>
</dbReference>
<feature type="compositionally biased region" description="Basic and acidic residues" evidence="6">
    <location>
        <begin position="235"/>
        <end position="252"/>
    </location>
</feature>
<dbReference type="GO" id="GO:0043130">
    <property type="term" value="F:ubiquitin binding"/>
    <property type="evidence" value="ECO:0007669"/>
    <property type="project" value="InterPro"/>
</dbReference>
<comment type="caution">
    <text evidence="9">The sequence shown here is derived from an EMBL/GenBank/DDBJ whole genome shotgun (WGS) entry which is preliminary data.</text>
</comment>
<dbReference type="InterPro" id="IPR008942">
    <property type="entry name" value="ENTH_VHS"/>
</dbReference>
<feature type="compositionally biased region" description="Low complexity" evidence="6">
    <location>
        <begin position="457"/>
        <end position="467"/>
    </location>
</feature>
<evidence type="ECO:0000313" key="10">
    <source>
        <dbReference type="Proteomes" id="UP001418222"/>
    </source>
</evidence>
<dbReference type="Pfam" id="PF03127">
    <property type="entry name" value="GAT"/>
    <property type="match status" value="1"/>
</dbReference>
<feature type="domain" description="VHS" evidence="7">
    <location>
        <begin position="1"/>
        <end position="79"/>
    </location>
</feature>
<feature type="region of interest" description="Disordered" evidence="6">
    <location>
        <begin position="315"/>
        <end position="347"/>
    </location>
</feature>
<dbReference type="InterPro" id="IPR044836">
    <property type="entry name" value="TOL_plant"/>
</dbReference>
<dbReference type="PROSITE" id="PS50179">
    <property type="entry name" value="VHS"/>
    <property type="match status" value="1"/>
</dbReference>
<reference evidence="9 10" key="1">
    <citation type="journal article" date="2022" name="Nat. Plants">
        <title>Genomes of leafy and leafless Platanthera orchids illuminate the evolution of mycoheterotrophy.</title>
        <authorList>
            <person name="Li M.H."/>
            <person name="Liu K.W."/>
            <person name="Li Z."/>
            <person name="Lu H.C."/>
            <person name="Ye Q.L."/>
            <person name="Zhang D."/>
            <person name="Wang J.Y."/>
            <person name="Li Y.F."/>
            <person name="Zhong Z.M."/>
            <person name="Liu X."/>
            <person name="Yu X."/>
            <person name="Liu D.K."/>
            <person name="Tu X.D."/>
            <person name="Liu B."/>
            <person name="Hao Y."/>
            <person name="Liao X.Y."/>
            <person name="Jiang Y.T."/>
            <person name="Sun W.H."/>
            <person name="Chen J."/>
            <person name="Chen Y.Q."/>
            <person name="Ai Y."/>
            <person name="Zhai J.W."/>
            <person name="Wu S.S."/>
            <person name="Zhou Z."/>
            <person name="Hsiao Y.Y."/>
            <person name="Wu W.L."/>
            <person name="Chen Y.Y."/>
            <person name="Lin Y.F."/>
            <person name="Hsu J.L."/>
            <person name="Li C.Y."/>
            <person name="Wang Z.W."/>
            <person name="Zhao X."/>
            <person name="Zhong W.Y."/>
            <person name="Ma X.K."/>
            <person name="Ma L."/>
            <person name="Huang J."/>
            <person name="Chen G.Z."/>
            <person name="Huang M.Z."/>
            <person name="Huang L."/>
            <person name="Peng D.H."/>
            <person name="Luo Y.B."/>
            <person name="Zou S.Q."/>
            <person name="Chen S.P."/>
            <person name="Lan S."/>
            <person name="Tsai W.C."/>
            <person name="Van de Peer Y."/>
            <person name="Liu Z.J."/>
        </authorList>
    </citation>
    <scope>NUCLEOTIDE SEQUENCE [LARGE SCALE GENOMIC DNA]</scope>
    <source>
        <strain evidence="9">Lor287</strain>
    </source>
</reference>
<gene>
    <name evidence="9" type="ORF">KSP39_PZI013868</name>
</gene>
<sequence length="545" mass="58908">MLLETMIKNCGDFVHFQVVDREILQDMVKTVRRTADIQVRDKILVLLDCWQEAFGGAGGKYPQYYYAYAELKTAGIRFPEHQKDAALIYTPTAPTFPPHVGHATPSNSVERLDESIERGTLSLMDLKNIRSVMELFVDMLHAVNPQDHMALKDEVITDLASQCGTNQKKIMQLINSTENEELLGEALALFENLQTLLARYDALLSGSPLPPETVTASSTPNILPPSAPMIQQLDHSEVEKDESTHLARRDSMSKSTNDQPVVPNHSDATPTSTSGVSEASSSIASNALVLLDPPTIETTPKKDDMMDLLSLVLSTESPEIPPPPSAQNQNPFLNSPDLQPYANNPQSLGSNASYATYNSYVAPWAQSPAPLPPTFHQQQVMQYPYGYQSSPWIPTSGVGSNPFLSTPSFQYPAPRPTMTPTPAATPAPPAPTPTAPPAPTPTAPPAPTPIAPPAPTPIATATSSTPTQNLMAIEKYKTPLGPRETHVNANNVKQVVLPSAPKAYTPPDKLFEGLIELRNPDGSLKSRNAAALWGSSGDVMTGGRK</sequence>
<dbReference type="GO" id="GO:0016020">
    <property type="term" value="C:membrane"/>
    <property type="evidence" value="ECO:0007669"/>
    <property type="project" value="UniProtKB-SubCell"/>
</dbReference>
<dbReference type="Proteomes" id="UP001418222">
    <property type="component" value="Unassembled WGS sequence"/>
</dbReference>
<dbReference type="SUPFAM" id="SSF89009">
    <property type="entry name" value="GAT-like domain"/>
    <property type="match status" value="1"/>
</dbReference>
<protein>
    <recommendedName>
        <fullName evidence="11">TOM1-like protein 2</fullName>
    </recommendedName>
</protein>
<dbReference type="EMBL" id="JBBWWQ010000011">
    <property type="protein sequence ID" value="KAK8935224.1"/>
    <property type="molecule type" value="Genomic_DNA"/>
</dbReference>
<evidence type="ECO:0000259" key="7">
    <source>
        <dbReference type="PROSITE" id="PS50179"/>
    </source>
</evidence>
<dbReference type="PANTHER" id="PTHR45898:SF2">
    <property type="entry name" value="TOM1-LIKE PROTEIN 6"/>
    <property type="match status" value="1"/>
</dbReference>
<organism evidence="9 10">
    <name type="scientific">Platanthera zijinensis</name>
    <dbReference type="NCBI Taxonomy" id="2320716"/>
    <lineage>
        <taxon>Eukaryota</taxon>
        <taxon>Viridiplantae</taxon>
        <taxon>Streptophyta</taxon>
        <taxon>Embryophyta</taxon>
        <taxon>Tracheophyta</taxon>
        <taxon>Spermatophyta</taxon>
        <taxon>Magnoliopsida</taxon>
        <taxon>Liliopsida</taxon>
        <taxon>Asparagales</taxon>
        <taxon>Orchidaceae</taxon>
        <taxon>Orchidoideae</taxon>
        <taxon>Orchideae</taxon>
        <taxon>Orchidinae</taxon>
        <taxon>Platanthera</taxon>
    </lineage>
</organism>
<evidence type="ECO:0008006" key="11">
    <source>
        <dbReference type="Google" id="ProtNLM"/>
    </source>
</evidence>
<name>A0AAP0G341_9ASPA</name>
<proteinExistence type="inferred from homology"/>
<dbReference type="SUPFAM" id="SSF48464">
    <property type="entry name" value="ENTH/VHS domain"/>
    <property type="match status" value="1"/>
</dbReference>
<evidence type="ECO:0000256" key="3">
    <source>
        <dbReference type="ARBA" id="ARBA00022448"/>
    </source>
</evidence>
<feature type="region of interest" description="Disordered" evidence="6">
    <location>
        <begin position="404"/>
        <end position="469"/>
    </location>
</feature>
<dbReference type="InterPro" id="IPR004152">
    <property type="entry name" value="GAT_dom"/>
</dbReference>
<dbReference type="PANTHER" id="PTHR45898">
    <property type="entry name" value="TOM1-LIKE PROTEIN"/>
    <property type="match status" value="1"/>
</dbReference>
<dbReference type="Gene3D" id="1.20.58.160">
    <property type="match status" value="1"/>
</dbReference>
<comment type="similarity">
    <text evidence="2">Belongs to the TOM1 family.</text>
</comment>
<accession>A0AAP0G341</accession>
<evidence type="ECO:0000256" key="6">
    <source>
        <dbReference type="SAM" id="MobiDB-lite"/>
    </source>
</evidence>
<dbReference type="InterPro" id="IPR038425">
    <property type="entry name" value="GAT_sf"/>
</dbReference>
<evidence type="ECO:0000256" key="2">
    <source>
        <dbReference type="ARBA" id="ARBA00007708"/>
    </source>
</evidence>
<keyword evidence="4" id="KW-0653">Protein transport</keyword>
<feature type="region of interest" description="Disordered" evidence="6">
    <location>
        <begin position="235"/>
        <end position="279"/>
    </location>
</feature>
<dbReference type="PROSITE" id="PS50909">
    <property type="entry name" value="GAT"/>
    <property type="match status" value="1"/>
</dbReference>
<evidence type="ECO:0000259" key="8">
    <source>
        <dbReference type="PROSITE" id="PS50909"/>
    </source>
</evidence>
<dbReference type="GO" id="GO:0035091">
    <property type="term" value="F:phosphatidylinositol binding"/>
    <property type="evidence" value="ECO:0007669"/>
    <property type="project" value="InterPro"/>
</dbReference>
<evidence type="ECO:0000313" key="9">
    <source>
        <dbReference type="EMBL" id="KAK8935224.1"/>
    </source>
</evidence>
<comment type="subcellular location">
    <subcellularLocation>
        <location evidence="1">Membrane</location>
        <topology evidence="1">Peripheral membrane protein</topology>
    </subcellularLocation>
</comment>
<dbReference type="Gene3D" id="1.25.40.90">
    <property type="match status" value="1"/>
</dbReference>
<feature type="compositionally biased region" description="Pro residues" evidence="6">
    <location>
        <begin position="413"/>
        <end position="456"/>
    </location>
</feature>
<keyword evidence="5" id="KW-0472">Membrane</keyword>
<evidence type="ECO:0000256" key="1">
    <source>
        <dbReference type="ARBA" id="ARBA00004170"/>
    </source>
</evidence>
<dbReference type="GO" id="GO:0043328">
    <property type="term" value="P:protein transport to vacuole involved in ubiquitin-dependent protein catabolic process via the multivesicular body sorting pathway"/>
    <property type="evidence" value="ECO:0007669"/>
    <property type="project" value="InterPro"/>
</dbReference>
<evidence type="ECO:0000256" key="4">
    <source>
        <dbReference type="ARBA" id="ARBA00022927"/>
    </source>
</evidence>
<keyword evidence="10" id="KW-1185">Reference proteome</keyword>
<dbReference type="CDD" id="cd03561">
    <property type="entry name" value="VHS"/>
    <property type="match status" value="1"/>
</dbReference>
<dbReference type="InterPro" id="IPR002014">
    <property type="entry name" value="VHS_dom"/>
</dbReference>
<dbReference type="Pfam" id="PF00790">
    <property type="entry name" value="VHS"/>
    <property type="match status" value="1"/>
</dbReference>
<feature type="domain" description="GAT" evidence="8">
    <location>
        <begin position="117"/>
        <end position="205"/>
    </location>
</feature>
<dbReference type="GO" id="GO:0005737">
    <property type="term" value="C:cytoplasm"/>
    <property type="evidence" value="ECO:0007669"/>
    <property type="project" value="UniProtKB-ARBA"/>
</dbReference>
<keyword evidence="3" id="KW-0813">Transport</keyword>